<reference evidence="1 2" key="1">
    <citation type="submission" date="2018-08" db="EMBL/GenBank/DDBJ databases">
        <title>Recombination of ecologically and evolutionarily significant loci maintains genetic cohesion in the Pseudomonas syringae species complex.</title>
        <authorList>
            <person name="Dillon M."/>
            <person name="Thakur S."/>
            <person name="Almeida R.N.D."/>
            <person name="Weir B.S."/>
            <person name="Guttman D.S."/>
        </authorList>
    </citation>
    <scope>NUCLEOTIDE SEQUENCE [LARGE SCALE GENOMIC DNA]</scope>
    <source>
        <strain evidence="1 2">ICMP 12341</strain>
    </source>
</reference>
<proteinExistence type="predicted"/>
<protein>
    <submittedName>
        <fullName evidence="1">Uncharacterized protein</fullName>
    </submittedName>
</protein>
<dbReference type="AlphaFoldDB" id="A0A3M3JJ81"/>
<sequence>MKISAFVLGGSALLDLPDALFGFCFWGRGVLNEVLKNSRQVRIMVGLISLLGQ</sequence>
<name>A0A3M3JJ81_9PSED</name>
<evidence type="ECO:0000313" key="2">
    <source>
        <dbReference type="Proteomes" id="UP000271468"/>
    </source>
</evidence>
<organism evidence="1 2">
    <name type="scientific">Pseudomonas syringae pv. coriandricola</name>
    <dbReference type="NCBI Taxonomy" id="264453"/>
    <lineage>
        <taxon>Bacteria</taxon>
        <taxon>Pseudomonadati</taxon>
        <taxon>Pseudomonadota</taxon>
        <taxon>Gammaproteobacteria</taxon>
        <taxon>Pseudomonadales</taxon>
        <taxon>Pseudomonadaceae</taxon>
        <taxon>Pseudomonas</taxon>
    </lineage>
</organism>
<comment type="caution">
    <text evidence="1">The sequence shown here is derived from an EMBL/GenBank/DDBJ whole genome shotgun (WGS) entry which is preliminary data.</text>
</comment>
<dbReference type="Proteomes" id="UP000271468">
    <property type="component" value="Unassembled WGS sequence"/>
</dbReference>
<accession>A0A3M3JJ81</accession>
<gene>
    <name evidence="1" type="ORF">ALQ65_03710</name>
</gene>
<dbReference type="EMBL" id="RBOV01000230">
    <property type="protein sequence ID" value="RMN10832.1"/>
    <property type="molecule type" value="Genomic_DNA"/>
</dbReference>
<evidence type="ECO:0000313" key="1">
    <source>
        <dbReference type="EMBL" id="RMN10832.1"/>
    </source>
</evidence>